<dbReference type="GO" id="GO:0016020">
    <property type="term" value="C:membrane"/>
    <property type="evidence" value="ECO:0007669"/>
    <property type="project" value="UniProtKB-SubCell"/>
</dbReference>
<dbReference type="GO" id="GO:0020037">
    <property type="term" value="F:heme binding"/>
    <property type="evidence" value="ECO:0007669"/>
    <property type="project" value="InterPro"/>
</dbReference>
<dbReference type="PRINTS" id="PR00465">
    <property type="entry name" value="EP450IV"/>
</dbReference>
<protein>
    <submittedName>
        <fullName evidence="13">11844_t:CDS:1</fullName>
    </submittedName>
</protein>
<dbReference type="AlphaFoldDB" id="A0A9N9CIX6"/>
<evidence type="ECO:0000313" key="13">
    <source>
        <dbReference type="EMBL" id="CAG8601650.1"/>
    </source>
</evidence>
<organism evidence="13 14">
    <name type="scientific">Ambispora gerdemannii</name>
    <dbReference type="NCBI Taxonomy" id="144530"/>
    <lineage>
        <taxon>Eukaryota</taxon>
        <taxon>Fungi</taxon>
        <taxon>Fungi incertae sedis</taxon>
        <taxon>Mucoromycota</taxon>
        <taxon>Glomeromycotina</taxon>
        <taxon>Glomeromycetes</taxon>
        <taxon>Archaeosporales</taxon>
        <taxon>Ambisporaceae</taxon>
        <taxon>Ambispora</taxon>
    </lineage>
</organism>
<keyword evidence="7" id="KW-1133">Transmembrane helix</keyword>
<keyword evidence="14" id="KW-1185">Reference proteome</keyword>
<evidence type="ECO:0000256" key="6">
    <source>
        <dbReference type="ARBA" id="ARBA00022723"/>
    </source>
</evidence>
<keyword evidence="6 11" id="KW-0479">Metal-binding</keyword>
<evidence type="ECO:0000313" key="14">
    <source>
        <dbReference type="Proteomes" id="UP000789831"/>
    </source>
</evidence>
<evidence type="ECO:0000256" key="1">
    <source>
        <dbReference type="ARBA" id="ARBA00001971"/>
    </source>
</evidence>
<evidence type="ECO:0000256" key="9">
    <source>
        <dbReference type="ARBA" id="ARBA00023033"/>
    </source>
</evidence>
<keyword evidence="4 11" id="KW-0349">Heme</keyword>
<keyword evidence="9 12" id="KW-0503">Monooxygenase</keyword>
<evidence type="ECO:0000256" key="7">
    <source>
        <dbReference type="ARBA" id="ARBA00022989"/>
    </source>
</evidence>
<dbReference type="Pfam" id="PF00067">
    <property type="entry name" value="p450"/>
    <property type="match status" value="1"/>
</dbReference>
<dbReference type="CDD" id="cd11041">
    <property type="entry name" value="CYP503A1-like"/>
    <property type="match status" value="1"/>
</dbReference>
<evidence type="ECO:0000256" key="8">
    <source>
        <dbReference type="ARBA" id="ARBA00023004"/>
    </source>
</evidence>
<keyword evidence="8 11" id="KW-0408">Iron</keyword>
<proteinExistence type="inferred from homology"/>
<dbReference type="EMBL" id="CAJVPL010002173">
    <property type="protein sequence ID" value="CAG8601650.1"/>
    <property type="molecule type" value="Genomic_DNA"/>
</dbReference>
<feature type="non-terminal residue" evidence="13">
    <location>
        <position position="1"/>
    </location>
</feature>
<evidence type="ECO:0000256" key="11">
    <source>
        <dbReference type="PIRSR" id="PIRSR602403-1"/>
    </source>
</evidence>
<accession>A0A9N9CIX6</accession>
<comment type="caution">
    <text evidence="13">The sequence shown here is derived from an EMBL/GenBank/DDBJ whole genome shotgun (WGS) entry which is preliminary data.</text>
</comment>
<dbReference type="PROSITE" id="PS00086">
    <property type="entry name" value="CYTOCHROME_P450"/>
    <property type="match status" value="1"/>
</dbReference>
<evidence type="ECO:0000256" key="2">
    <source>
        <dbReference type="ARBA" id="ARBA00004370"/>
    </source>
</evidence>
<sequence length="466" mass="53453">NEPPLVSYKIPLIGHTLDFLYDTENFLDRCHNECGDIFSIYVFGQITTIVAKSATYEIFTTDQVTGAEAFDRKLHIREVFEKSIPQYLDQIAELVKQDFNPFMPDVITVISREIKTSLQNYIGNCKEPKPFPRPFRLIQKILAELVALIFFGEELGKDPDLVHVLANVAIDLRERDKLVPYIAFIPAKFHKHLGESPVKKHKSILIERIRHVVDKCVKEDAVKRTTKNAPIDLIQALVRQLNITENNKDYDLLASYILLVILVSISNLAVSITECLFDYAGRPEYWDEITEERQKILAARKSPNNNDIDDFPVFEPNMLAKMEKLDSFIRESMRQKGHLLLLPRKVVVDQFTFSNGYQIPKGRQVQIYAKSIRLDEDLHGTSLAFTGFRYVGKNSLATKISRDIYHFGLGRHACPGRFFAVDLMKVVVSEVLERYRVTTESGVRPRPVMNLGFVSASHEALVFYNR</sequence>
<dbReference type="GO" id="GO:0004497">
    <property type="term" value="F:monooxygenase activity"/>
    <property type="evidence" value="ECO:0007669"/>
    <property type="project" value="UniProtKB-KW"/>
</dbReference>
<keyword evidence="10" id="KW-0472">Membrane</keyword>
<dbReference type="InterPro" id="IPR017972">
    <property type="entry name" value="Cyt_P450_CS"/>
</dbReference>
<dbReference type="GO" id="GO:0016705">
    <property type="term" value="F:oxidoreductase activity, acting on paired donors, with incorporation or reduction of molecular oxygen"/>
    <property type="evidence" value="ECO:0007669"/>
    <property type="project" value="InterPro"/>
</dbReference>
<dbReference type="InterPro" id="IPR001128">
    <property type="entry name" value="Cyt_P450"/>
</dbReference>
<comment type="cofactor">
    <cofactor evidence="1 11">
        <name>heme</name>
        <dbReference type="ChEBI" id="CHEBI:30413"/>
    </cofactor>
</comment>
<dbReference type="InterPro" id="IPR002403">
    <property type="entry name" value="Cyt_P450_E_grp-IV"/>
</dbReference>
<dbReference type="PANTHER" id="PTHR46206">
    <property type="entry name" value="CYTOCHROME P450"/>
    <property type="match status" value="1"/>
</dbReference>
<dbReference type="OrthoDB" id="1844152at2759"/>
<comment type="subcellular location">
    <subcellularLocation>
        <location evidence="2">Membrane</location>
    </subcellularLocation>
</comment>
<gene>
    <name evidence="13" type="ORF">AGERDE_LOCUS9134</name>
</gene>
<dbReference type="Gene3D" id="1.10.630.10">
    <property type="entry name" value="Cytochrome P450"/>
    <property type="match status" value="1"/>
</dbReference>
<dbReference type="Proteomes" id="UP000789831">
    <property type="component" value="Unassembled WGS sequence"/>
</dbReference>
<keyword evidence="12" id="KW-0560">Oxidoreductase</keyword>
<dbReference type="PANTHER" id="PTHR46206:SF5">
    <property type="entry name" value="P450, PUTATIVE (EUROFUNG)-RELATED"/>
    <property type="match status" value="1"/>
</dbReference>
<reference evidence="13" key="1">
    <citation type="submission" date="2021-06" db="EMBL/GenBank/DDBJ databases">
        <authorList>
            <person name="Kallberg Y."/>
            <person name="Tangrot J."/>
            <person name="Rosling A."/>
        </authorList>
    </citation>
    <scope>NUCLEOTIDE SEQUENCE</scope>
    <source>
        <strain evidence="13">MT106</strain>
    </source>
</reference>
<feature type="binding site" description="axial binding residue" evidence="11">
    <location>
        <position position="414"/>
    </location>
    <ligand>
        <name>heme</name>
        <dbReference type="ChEBI" id="CHEBI:30413"/>
    </ligand>
    <ligandPart>
        <name>Fe</name>
        <dbReference type="ChEBI" id="CHEBI:18248"/>
    </ligandPart>
</feature>
<name>A0A9N9CIX6_9GLOM</name>
<evidence type="ECO:0000256" key="4">
    <source>
        <dbReference type="ARBA" id="ARBA00022617"/>
    </source>
</evidence>
<dbReference type="GO" id="GO:0005506">
    <property type="term" value="F:iron ion binding"/>
    <property type="evidence" value="ECO:0007669"/>
    <property type="project" value="InterPro"/>
</dbReference>
<evidence type="ECO:0000256" key="5">
    <source>
        <dbReference type="ARBA" id="ARBA00022692"/>
    </source>
</evidence>
<dbReference type="InterPro" id="IPR036396">
    <property type="entry name" value="Cyt_P450_sf"/>
</dbReference>
<comment type="similarity">
    <text evidence="3 12">Belongs to the cytochrome P450 family.</text>
</comment>
<dbReference type="SUPFAM" id="SSF48264">
    <property type="entry name" value="Cytochrome P450"/>
    <property type="match status" value="1"/>
</dbReference>
<evidence type="ECO:0000256" key="3">
    <source>
        <dbReference type="ARBA" id="ARBA00010617"/>
    </source>
</evidence>
<evidence type="ECO:0000256" key="10">
    <source>
        <dbReference type="ARBA" id="ARBA00023136"/>
    </source>
</evidence>
<evidence type="ECO:0000256" key="12">
    <source>
        <dbReference type="RuleBase" id="RU000461"/>
    </source>
</evidence>
<keyword evidence="5" id="KW-0812">Transmembrane</keyword>